<proteinExistence type="inferred from homology"/>
<organism evidence="13 14">
    <name type="scientific">Serendipita vermifera MAFF 305830</name>
    <dbReference type="NCBI Taxonomy" id="933852"/>
    <lineage>
        <taxon>Eukaryota</taxon>
        <taxon>Fungi</taxon>
        <taxon>Dikarya</taxon>
        <taxon>Basidiomycota</taxon>
        <taxon>Agaricomycotina</taxon>
        <taxon>Agaricomycetes</taxon>
        <taxon>Sebacinales</taxon>
        <taxon>Serendipitaceae</taxon>
        <taxon>Serendipita</taxon>
    </lineage>
</organism>
<name>A0A0C2WV26_SERVB</name>
<dbReference type="Gene3D" id="3.40.50.720">
    <property type="entry name" value="NAD(P)-binding Rossmann-like Domain"/>
    <property type="match status" value="1"/>
</dbReference>
<dbReference type="GO" id="GO:0005829">
    <property type="term" value="C:cytosol"/>
    <property type="evidence" value="ECO:0007669"/>
    <property type="project" value="TreeGrafter"/>
</dbReference>
<dbReference type="GO" id="GO:0006012">
    <property type="term" value="P:galactose metabolic process"/>
    <property type="evidence" value="ECO:0007669"/>
    <property type="project" value="UniProtKB-KW"/>
</dbReference>
<dbReference type="Pfam" id="PF01370">
    <property type="entry name" value="Epimerase"/>
    <property type="match status" value="1"/>
</dbReference>
<evidence type="ECO:0000256" key="9">
    <source>
        <dbReference type="ARBA" id="ARBA00037955"/>
    </source>
</evidence>
<comment type="similarity">
    <text evidence="10">In the C-terminal section; belongs to the aldose epimerase family.</text>
</comment>
<dbReference type="AlphaFoldDB" id="A0A0C2WV26"/>
<evidence type="ECO:0000256" key="4">
    <source>
        <dbReference type="ARBA" id="ARBA00005028"/>
    </source>
</evidence>
<feature type="compositionally biased region" description="Polar residues" evidence="11">
    <location>
        <begin position="1"/>
        <end position="19"/>
    </location>
</feature>
<dbReference type="PANTHER" id="PTHR43725:SF47">
    <property type="entry name" value="UDP-GLUCOSE 4-EPIMERASE"/>
    <property type="match status" value="1"/>
</dbReference>
<dbReference type="InterPro" id="IPR005886">
    <property type="entry name" value="UDP_G4E"/>
</dbReference>
<dbReference type="InterPro" id="IPR001509">
    <property type="entry name" value="Epimerase_deHydtase"/>
</dbReference>
<comment type="catalytic activity">
    <reaction evidence="1">
        <text>UDP-alpha-D-glucose = UDP-alpha-D-galactose</text>
        <dbReference type="Rhea" id="RHEA:22168"/>
        <dbReference type="ChEBI" id="CHEBI:58885"/>
        <dbReference type="ChEBI" id="CHEBI:66914"/>
        <dbReference type="EC" id="5.1.3.2"/>
    </reaction>
</comment>
<keyword evidence="6" id="KW-0119">Carbohydrate metabolism</keyword>
<reference evidence="14" key="2">
    <citation type="submission" date="2015-01" db="EMBL/GenBank/DDBJ databases">
        <title>Evolutionary Origins and Diversification of the Mycorrhizal Mutualists.</title>
        <authorList>
            <consortium name="DOE Joint Genome Institute"/>
            <consortium name="Mycorrhizal Genomics Consortium"/>
            <person name="Kohler A."/>
            <person name="Kuo A."/>
            <person name="Nagy L.G."/>
            <person name="Floudas D."/>
            <person name="Copeland A."/>
            <person name="Barry K.W."/>
            <person name="Cichocki N."/>
            <person name="Veneault-Fourrey C."/>
            <person name="LaButti K."/>
            <person name="Lindquist E.A."/>
            <person name="Lipzen A."/>
            <person name="Lundell T."/>
            <person name="Morin E."/>
            <person name="Murat C."/>
            <person name="Riley R."/>
            <person name="Ohm R."/>
            <person name="Sun H."/>
            <person name="Tunlid A."/>
            <person name="Henrissat B."/>
            <person name="Grigoriev I.V."/>
            <person name="Hibbett D.S."/>
            <person name="Martin F."/>
        </authorList>
    </citation>
    <scope>NUCLEOTIDE SEQUENCE [LARGE SCALE GENOMIC DNA]</scope>
    <source>
        <strain evidence="14">MAFF 305830</strain>
    </source>
</reference>
<comment type="pathway">
    <text evidence="3">Carbohydrate metabolism; galactose metabolism.</text>
</comment>
<evidence type="ECO:0000256" key="3">
    <source>
        <dbReference type="ARBA" id="ARBA00004947"/>
    </source>
</evidence>
<evidence type="ECO:0000256" key="7">
    <source>
        <dbReference type="ARBA" id="ARBA00023235"/>
    </source>
</evidence>
<dbReference type="STRING" id="933852.A0A0C2WV26"/>
<dbReference type="EMBL" id="KN824388">
    <property type="protein sequence ID" value="KIM21252.1"/>
    <property type="molecule type" value="Genomic_DNA"/>
</dbReference>
<evidence type="ECO:0000313" key="14">
    <source>
        <dbReference type="Proteomes" id="UP000054097"/>
    </source>
</evidence>
<comment type="function">
    <text evidence="8">Mutarotase converts alpha-aldose to the beta-anomer. It is active on D-glucose, L-arabinose, D-xylose, D-galactose, maltose and lactose.</text>
</comment>
<dbReference type="SUPFAM" id="SSF51735">
    <property type="entry name" value="NAD(P)-binding Rossmann-fold domains"/>
    <property type="match status" value="1"/>
</dbReference>
<reference evidence="13 14" key="1">
    <citation type="submission" date="2014-04" db="EMBL/GenBank/DDBJ databases">
        <authorList>
            <consortium name="DOE Joint Genome Institute"/>
            <person name="Kuo A."/>
            <person name="Zuccaro A."/>
            <person name="Kohler A."/>
            <person name="Nagy L.G."/>
            <person name="Floudas D."/>
            <person name="Copeland A."/>
            <person name="Barry K.W."/>
            <person name="Cichocki N."/>
            <person name="Veneault-Fourrey C."/>
            <person name="LaButti K."/>
            <person name="Lindquist E.A."/>
            <person name="Lipzen A."/>
            <person name="Lundell T."/>
            <person name="Morin E."/>
            <person name="Murat C."/>
            <person name="Sun H."/>
            <person name="Tunlid A."/>
            <person name="Henrissat B."/>
            <person name="Grigoriev I.V."/>
            <person name="Hibbett D.S."/>
            <person name="Martin F."/>
            <person name="Nordberg H.P."/>
            <person name="Cantor M.N."/>
            <person name="Hua S.X."/>
        </authorList>
    </citation>
    <scope>NUCLEOTIDE SEQUENCE [LARGE SCALE GENOMIC DNA]</scope>
    <source>
        <strain evidence="13 14">MAFF 305830</strain>
    </source>
</reference>
<dbReference type="PANTHER" id="PTHR43725">
    <property type="entry name" value="UDP-GLUCOSE 4-EPIMERASE"/>
    <property type="match status" value="1"/>
</dbReference>
<keyword evidence="6" id="KW-0299">Galactose metabolism</keyword>
<dbReference type="GO" id="GO:0003978">
    <property type="term" value="F:UDP-glucose 4-epimerase activity"/>
    <property type="evidence" value="ECO:0007669"/>
    <property type="project" value="UniProtKB-EC"/>
</dbReference>
<evidence type="ECO:0000256" key="2">
    <source>
        <dbReference type="ARBA" id="ARBA00001911"/>
    </source>
</evidence>
<accession>A0A0C2WV26</accession>
<evidence type="ECO:0000256" key="8">
    <source>
        <dbReference type="ARBA" id="ARBA00037676"/>
    </source>
</evidence>
<gene>
    <name evidence="13" type="ORF">M408DRAFT_109658</name>
</gene>
<dbReference type="Gene3D" id="3.90.25.10">
    <property type="entry name" value="UDP-galactose 4-epimerase, domain 1"/>
    <property type="match status" value="1"/>
</dbReference>
<protein>
    <recommendedName>
        <fullName evidence="12">NAD-dependent epimerase/dehydratase domain-containing protein</fullName>
    </recommendedName>
</protein>
<sequence>MSTIAENSAQTLQNGSDSIMNDVHESNGVPTTTPAASSLRNVLITGGAGYIGSHTVLSLLLTRKYRVATIDNSHNSFPTSLKRVEEIARQNLPENPTEDDILSTKVQVFEADLTKEDQVRNVISTFGHGGLWGAIHIAAYKSVGESNEIPLAYYENNVVATLILAKTMGEFGCHRLVYSSSATVYGIPPIVPIPETTTLNARSPYGRSKVMSETILSDLCRSKPDQWRIISLRYFNPAGAHPSGLIGEEPRGRPGNLLPLLAHMAVGRVKESTLNVFGNDYPTHDGTCVRDYLHVCDLADGHLYALEALEDNSTVFSHPDGVGVGEKEGEGKFRAFNLGKGHGMSVFDIVEAMKKATGFDFKTQVVGRRAGDVPDLTADPSLAKKILGFEAKADLETMCRDLWNWQTKNPNGYATSD</sequence>
<feature type="region of interest" description="Disordered" evidence="11">
    <location>
        <begin position="1"/>
        <end position="34"/>
    </location>
</feature>
<keyword evidence="14" id="KW-1185">Reference proteome</keyword>
<dbReference type="HOGENOM" id="CLU_007383_1_10_1"/>
<evidence type="ECO:0000256" key="5">
    <source>
        <dbReference type="ARBA" id="ARBA00023027"/>
    </source>
</evidence>
<evidence type="ECO:0000256" key="6">
    <source>
        <dbReference type="ARBA" id="ARBA00023144"/>
    </source>
</evidence>
<dbReference type="Proteomes" id="UP000054097">
    <property type="component" value="Unassembled WGS sequence"/>
</dbReference>
<keyword evidence="5" id="KW-0520">NAD</keyword>
<evidence type="ECO:0000256" key="10">
    <source>
        <dbReference type="ARBA" id="ARBA00038238"/>
    </source>
</evidence>
<evidence type="ECO:0000313" key="13">
    <source>
        <dbReference type="EMBL" id="KIM21252.1"/>
    </source>
</evidence>
<evidence type="ECO:0000256" key="1">
    <source>
        <dbReference type="ARBA" id="ARBA00000083"/>
    </source>
</evidence>
<feature type="domain" description="NAD-dependent epimerase/dehydratase" evidence="12">
    <location>
        <begin position="42"/>
        <end position="311"/>
    </location>
</feature>
<dbReference type="OrthoDB" id="9402762at2759"/>
<dbReference type="CDD" id="cd05247">
    <property type="entry name" value="UDP_G4E_1_SDR_e"/>
    <property type="match status" value="1"/>
</dbReference>
<dbReference type="NCBIfam" id="TIGR01179">
    <property type="entry name" value="galE"/>
    <property type="match status" value="1"/>
</dbReference>
<dbReference type="InterPro" id="IPR036291">
    <property type="entry name" value="NAD(P)-bd_dom_sf"/>
</dbReference>
<comment type="similarity">
    <text evidence="9">In the N-terminal section; belongs to the NAD(P)-dependent epimerase/dehydratase family.</text>
</comment>
<evidence type="ECO:0000259" key="12">
    <source>
        <dbReference type="Pfam" id="PF01370"/>
    </source>
</evidence>
<keyword evidence="7" id="KW-0413">Isomerase</keyword>
<evidence type="ECO:0000256" key="11">
    <source>
        <dbReference type="SAM" id="MobiDB-lite"/>
    </source>
</evidence>
<comment type="pathway">
    <text evidence="4">Carbohydrate metabolism; hexose metabolism.</text>
</comment>
<comment type="cofactor">
    <cofactor evidence="2">
        <name>NAD(+)</name>
        <dbReference type="ChEBI" id="CHEBI:57540"/>
    </cofactor>
</comment>